<comment type="caution">
    <text evidence="1">The sequence shown here is derived from an EMBL/GenBank/DDBJ whole genome shotgun (WGS) entry which is preliminary data.</text>
</comment>
<name>A0A2A2IGF5_9BACI</name>
<evidence type="ECO:0000313" key="1">
    <source>
        <dbReference type="EMBL" id="PAV30220.1"/>
    </source>
</evidence>
<gene>
    <name evidence="1" type="ORF">CIL05_07065</name>
</gene>
<accession>A0A2A2IGF5</accession>
<dbReference type="AlphaFoldDB" id="A0A2A2IGF5"/>
<dbReference type="Proteomes" id="UP000218887">
    <property type="component" value="Unassembled WGS sequence"/>
</dbReference>
<sequence>MKFKKTTHYLDHKYIDKKEYYREVKEGYIFTVLTKDNYKTDLFVYKMSDKWLVNTADGSFQLIKEKQDTRKQAAEQAQTIISMLNLNKYNEAIQGMKEVKSKLTQVEKATSNGN</sequence>
<reference evidence="1 2" key="1">
    <citation type="submission" date="2017-08" db="EMBL/GenBank/DDBJ databases">
        <title>Virgibacillus indicus sp. nov. and Virgibacillus profoundi sp. nov, two moderately halophilic bacteria isolated from marine sediment by using the Microfluidic Streak Plate.</title>
        <authorList>
            <person name="Xu B."/>
            <person name="Hu B."/>
            <person name="Wang J."/>
            <person name="Zhu Y."/>
            <person name="Huang L."/>
            <person name="Du W."/>
            <person name="Huang Y."/>
        </authorList>
    </citation>
    <scope>NUCLEOTIDE SEQUENCE [LARGE SCALE GENOMIC DNA]</scope>
    <source>
        <strain evidence="1 2">IO3-P3-H5</strain>
    </source>
</reference>
<dbReference type="EMBL" id="NPOA01000004">
    <property type="protein sequence ID" value="PAV30220.1"/>
    <property type="molecule type" value="Genomic_DNA"/>
</dbReference>
<proteinExistence type="predicted"/>
<keyword evidence="2" id="KW-1185">Reference proteome</keyword>
<protein>
    <submittedName>
        <fullName evidence="1">Uncharacterized protein</fullName>
    </submittedName>
</protein>
<organism evidence="1 2">
    <name type="scientific">Virgibacillus profundi</name>
    <dbReference type="NCBI Taxonomy" id="2024555"/>
    <lineage>
        <taxon>Bacteria</taxon>
        <taxon>Bacillati</taxon>
        <taxon>Bacillota</taxon>
        <taxon>Bacilli</taxon>
        <taxon>Bacillales</taxon>
        <taxon>Bacillaceae</taxon>
        <taxon>Virgibacillus</taxon>
    </lineage>
</organism>
<dbReference type="RefSeq" id="WP_095654822.1">
    <property type="nucleotide sequence ID" value="NZ_NPOA01000004.1"/>
</dbReference>
<evidence type="ECO:0000313" key="2">
    <source>
        <dbReference type="Proteomes" id="UP000218887"/>
    </source>
</evidence>